<protein>
    <recommendedName>
        <fullName evidence="1">Recombinase zinc beta ribbon domain-containing protein</fullName>
    </recommendedName>
</protein>
<evidence type="ECO:0000313" key="7">
    <source>
        <dbReference type="EMBL" id="RSI88091.1"/>
    </source>
</evidence>
<dbReference type="RefSeq" id="WP_001178677.1">
    <property type="nucleotide sequence ID" value="NZ_CAMHZJ010000005.1"/>
</dbReference>
<dbReference type="Pfam" id="PF13408">
    <property type="entry name" value="Zn_ribbon_recom"/>
    <property type="match status" value="1"/>
</dbReference>
<proteinExistence type="predicted"/>
<feature type="domain" description="Recombinase zinc beta ribbon" evidence="1">
    <location>
        <begin position="7"/>
        <end position="68"/>
    </location>
</feature>
<evidence type="ECO:0000313" key="6">
    <source>
        <dbReference type="EMBL" id="ORP02942.1"/>
    </source>
</evidence>
<dbReference type="Proteomes" id="UP000516106">
    <property type="component" value="Chromosome"/>
</dbReference>
<evidence type="ECO:0000313" key="12">
    <source>
        <dbReference type="Proteomes" id="UP000278063"/>
    </source>
</evidence>
<evidence type="ECO:0000313" key="8">
    <source>
        <dbReference type="Proteomes" id="UP000193102"/>
    </source>
</evidence>
<dbReference type="EMBL" id="NCVF01000024">
    <property type="protein sequence ID" value="ORO92851.1"/>
    <property type="molecule type" value="Genomic_DNA"/>
</dbReference>
<evidence type="ECO:0000313" key="5">
    <source>
        <dbReference type="EMBL" id="ORO98827.1"/>
    </source>
</evidence>
<dbReference type="EMBL" id="NCVD01000003">
    <property type="protein sequence ID" value="ORO91940.1"/>
    <property type="molecule type" value="Genomic_DNA"/>
</dbReference>
<dbReference type="Proteomes" id="UP000278063">
    <property type="component" value="Unassembled WGS sequence"/>
</dbReference>
<dbReference type="EMBL" id="RJNW01000001">
    <property type="protein sequence ID" value="RSI88091.1"/>
    <property type="molecule type" value="Genomic_DNA"/>
</dbReference>
<reference evidence="7 12" key="3">
    <citation type="submission" date="2018-11" db="EMBL/GenBank/DDBJ databases">
        <title>Species Designations Belie Phenotypic and Genotypic Heterogeneity in Oral Streptococci.</title>
        <authorList>
            <person name="Velsko I."/>
        </authorList>
    </citation>
    <scope>NUCLEOTIDE SEQUENCE [LARGE SCALE GENOMIC DNA]</scope>
    <source>
        <strain evidence="7 12">KLC01</strain>
    </source>
</reference>
<accession>A0A1X1K0U9</accession>
<evidence type="ECO:0000313" key="13">
    <source>
        <dbReference type="Proteomes" id="UP000516106"/>
    </source>
</evidence>
<evidence type="ECO:0000259" key="1">
    <source>
        <dbReference type="Pfam" id="PF13408"/>
    </source>
</evidence>
<reference evidence="8 9" key="1">
    <citation type="journal article" date="2016" name="Eur. J. Clin. Microbiol. Infect. Dis.">
        <title>Whole genome sequencing as a tool for phylogenetic analysis of clinical strains of Mitis group streptococci.</title>
        <authorList>
            <person name="Rasmussen L.H."/>
            <person name="Dargis R."/>
            <person name="Hojholt K."/>
            <person name="Christensen J.J."/>
            <person name="Skovgaard O."/>
            <person name="Justesen U.S."/>
            <person name="Rosenvinge F.S."/>
            <person name="Moser C."/>
            <person name="Lukjancenko O."/>
            <person name="Rasmussen S."/>
            <person name="Nielsen X.C."/>
        </authorList>
    </citation>
    <scope>NUCLEOTIDE SEQUENCE [LARGE SCALE GENOMIC DNA]</scope>
    <source>
        <strain evidence="6 9">B_5756_13</strain>
        <strain evidence="5 8">RH_17024_08</strain>
        <strain evidence="4 11">RH_50275_09</strain>
        <strain evidence="3 10">RH_777_07</strain>
    </source>
</reference>
<dbReference type="EMBL" id="NCVM01000026">
    <property type="protein sequence ID" value="ORP02942.1"/>
    <property type="molecule type" value="Genomic_DNA"/>
</dbReference>
<sequence length="143" mass="16553">MQNEDNPFTTKVFCAECGSAFGRKNWTTSRGKRKVWQCNNRYKVKGQIGCQNNHIDEGTLEKAVMMAVKLLSENMDLLHGKWNKILEENQLLEKHYSVLLAELINKECWEYDSFEMCQVLDSILISEDGQITVRFLEGTEVDL</sequence>
<dbReference type="AlphaFoldDB" id="A0A1X1K0U9"/>
<name>A0A1X1K0U9_STRMT</name>
<dbReference type="EMBL" id="NCVI01000020">
    <property type="protein sequence ID" value="ORO98827.1"/>
    <property type="molecule type" value="Genomic_DNA"/>
</dbReference>
<evidence type="ECO:0000313" key="2">
    <source>
        <dbReference type="EMBL" id="BCJ10685.1"/>
    </source>
</evidence>
<dbReference type="Proteomes" id="UP000193102">
    <property type="component" value="Unassembled WGS sequence"/>
</dbReference>
<organism evidence="4 11">
    <name type="scientific">Streptococcus mitis</name>
    <dbReference type="NCBI Taxonomy" id="28037"/>
    <lineage>
        <taxon>Bacteria</taxon>
        <taxon>Bacillati</taxon>
        <taxon>Bacillota</taxon>
        <taxon>Bacilli</taxon>
        <taxon>Lactobacillales</taxon>
        <taxon>Streptococcaceae</taxon>
        <taxon>Streptococcus</taxon>
        <taxon>Streptococcus mitis group</taxon>
    </lineage>
</organism>
<dbReference type="Proteomes" id="UP000193388">
    <property type="component" value="Unassembled WGS sequence"/>
</dbReference>
<gene>
    <name evidence="6" type="ORF">B7693_05365</name>
    <name evidence="5" type="ORF">B7697_09025</name>
    <name evidence="4" type="ORF">B7700_06945</name>
    <name evidence="3" type="ORF">B7702_00505</name>
    <name evidence="7" type="ORF">D8849_00145</name>
    <name evidence="2" type="ORF">SMNM65_11170</name>
</gene>
<dbReference type="Proteomes" id="UP000193929">
    <property type="component" value="Unassembled WGS sequence"/>
</dbReference>
<evidence type="ECO:0000313" key="11">
    <source>
        <dbReference type="Proteomes" id="UP000193929"/>
    </source>
</evidence>
<dbReference type="InterPro" id="IPR025827">
    <property type="entry name" value="Zn_ribbon_recom_dom"/>
</dbReference>
<evidence type="ECO:0000313" key="9">
    <source>
        <dbReference type="Proteomes" id="UP000193388"/>
    </source>
</evidence>
<reference evidence="13" key="4">
    <citation type="submission" date="2020-08" db="EMBL/GenBank/DDBJ databases">
        <title>Complete genome sequence of Streptococcus mitis strain Nm-65.</title>
        <authorList>
            <person name="Tabata A."/>
            <person name="Ohkuni H."/>
            <person name="Nagamune H."/>
        </authorList>
    </citation>
    <scope>NUCLEOTIDE SEQUENCE [LARGE SCALE GENOMIC DNA]</scope>
    <source>
        <strain evidence="13">Nm-65</strain>
    </source>
</reference>
<evidence type="ECO:0000313" key="3">
    <source>
        <dbReference type="EMBL" id="ORO91940.1"/>
    </source>
</evidence>
<dbReference type="EMBL" id="AP023349">
    <property type="protein sequence ID" value="BCJ10685.1"/>
    <property type="molecule type" value="Genomic_DNA"/>
</dbReference>
<dbReference type="Proteomes" id="UP000193849">
    <property type="component" value="Unassembled WGS sequence"/>
</dbReference>
<evidence type="ECO:0000313" key="10">
    <source>
        <dbReference type="Proteomes" id="UP000193849"/>
    </source>
</evidence>
<reference evidence="2" key="5">
    <citation type="journal article" date="2021" name="Microbiol. Resour. Announc.">
        <title>Complete Genome Sequence of Streptococcus mitis Strain Nm-65, Isolated from a Patient with Kawasaki Disease.</title>
        <authorList>
            <person name="Tabata A."/>
            <person name="Ohkuni H."/>
            <person name="Itoh Y."/>
            <person name="Fukunaga Y."/>
            <person name="Tomoyasu T."/>
            <person name="Nagamune H."/>
        </authorList>
    </citation>
    <scope>NUCLEOTIDE SEQUENCE</scope>
    <source>
        <strain evidence="2">Nm-65</strain>
    </source>
</reference>
<reference evidence="4" key="2">
    <citation type="submission" date="2017-04" db="EMBL/GenBank/DDBJ databases">
        <authorList>
            <person name="Afonso C.L."/>
            <person name="Miller P.J."/>
            <person name="Scott M.A."/>
            <person name="Spackman E."/>
            <person name="Goraichik I."/>
            <person name="Dimitrov K.M."/>
            <person name="Suarez D.L."/>
            <person name="Swayne D.E."/>
        </authorList>
    </citation>
    <scope>NUCLEOTIDE SEQUENCE</scope>
    <source>
        <strain evidence="6">B_5756_13</strain>
        <strain evidence="5">RH_17024_08</strain>
        <strain evidence="4">RH_50275_09</strain>
        <strain evidence="3">RH_777_07</strain>
    </source>
</reference>
<evidence type="ECO:0000313" key="4">
    <source>
        <dbReference type="EMBL" id="ORO92851.1"/>
    </source>
</evidence>